<evidence type="ECO:0000256" key="1">
    <source>
        <dbReference type="SAM" id="Phobius"/>
    </source>
</evidence>
<organism evidence="2 3">
    <name type="scientific">Rhizobium loti</name>
    <name type="common">Mesorhizobium loti</name>
    <dbReference type="NCBI Taxonomy" id="381"/>
    <lineage>
        <taxon>Bacteria</taxon>
        <taxon>Pseudomonadati</taxon>
        <taxon>Pseudomonadota</taxon>
        <taxon>Alphaproteobacteria</taxon>
        <taxon>Hyphomicrobiales</taxon>
        <taxon>Phyllobacteriaceae</taxon>
        <taxon>Mesorhizobium</taxon>
    </lineage>
</organism>
<name>A0A101KRA3_RHILI</name>
<feature type="transmembrane region" description="Helical" evidence="1">
    <location>
        <begin position="135"/>
        <end position="155"/>
    </location>
</feature>
<keyword evidence="1" id="KW-1133">Transmembrane helix</keyword>
<accession>A0A101KRA3</accession>
<feature type="transmembrane region" description="Helical" evidence="1">
    <location>
        <begin position="69"/>
        <end position="90"/>
    </location>
</feature>
<sequence>MVSESIVAGVVATLATDLWARLLHAVAGRAPANWGLVGRWVACMPRGVFVHRPINTTPAVHREVAIGWIFHYAVGIIYAALYLVIMRLGFGSGPTLISAVAFALILLVAPWFVMQPALGLGFMASRAPKPAVARAVSISVHAWFGFGLYFGAWLAGA</sequence>
<protein>
    <recommendedName>
        <fullName evidence="4">DUF2938 domain-containing protein</fullName>
    </recommendedName>
</protein>
<dbReference type="EMBL" id="LPWA01000116">
    <property type="protein sequence ID" value="KUM25601.1"/>
    <property type="molecule type" value="Genomic_DNA"/>
</dbReference>
<comment type="caution">
    <text evidence="2">The sequence shown here is derived from an EMBL/GenBank/DDBJ whole genome shotgun (WGS) entry which is preliminary data.</text>
</comment>
<dbReference type="AlphaFoldDB" id="A0A101KRA3"/>
<gene>
    <name evidence="2" type="ORF">AU467_25885</name>
</gene>
<keyword evidence="1" id="KW-0472">Membrane</keyword>
<evidence type="ECO:0008006" key="4">
    <source>
        <dbReference type="Google" id="ProtNLM"/>
    </source>
</evidence>
<reference evidence="2 3" key="1">
    <citation type="submission" date="2015-12" db="EMBL/GenBank/DDBJ databases">
        <title>Draft genome sequence of Mesorhizobium sp. UFLA 01-765, a multitolerant efficient symbiont and plant-growth promoting strain isolated from Zn-mining soil using Leucaena leucocephala as a trap plant.</title>
        <authorList>
            <person name="Rangel W.M."/>
            <person name="Thijs S."/>
            <person name="Longatti S.M."/>
            <person name="Moreira F.M."/>
            <person name="Weyens N."/>
            <person name="Vangronsveld J."/>
            <person name="Van Hamme J.D."/>
            <person name="Bottos E.M."/>
            <person name="Rineau F."/>
        </authorList>
    </citation>
    <scope>NUCLEOTIDE SEQUENCE [LARGE SCALE GENOMIC DNA]</scope>
    <source>
        <strain evidence="2 3">UFLA 01-765</strain>
    </source>
</reference>
<dbReference type="InterPro" id="IPR021329">
    <property type="entry name" value="DUF2938"/>
</dbReference>
<proteinExistence type="predicted"/>
<feature type="transmembrane region" description="Helical" evidence="1">
    <location>
        <begin position="96"/>
        <end position="114"/>
    </location>
</feature>
<dbReference type="Pfam" id="PF11158">
    <property type="entry name" value="DUF2938"/>
    <property type="match status" value="1"/>
</dbReference>
<keyword evidence="1" id="KW-0812">Transmembrane</keyword>
<evidence type="ECO:0000313" key="2">
    <source>
        <dbReference type="EMBL" id="KUM25601.1"/>
    </source>
</evidence>
<evidence type="ECO:0000313" key="3">
    <source>
        <dbReference type="Proteomes" id="UP000053176"/>
    </source>
</evidence>
<dbReference type="Proteomes" id="UP000053176">
    <property type="component" value="Unassembled WGS sequence"/>
</dbReference>